<comment type="caution">
    <text evidence="2">The sequence shown here is derived from an EMBL/GenBank/DDBJ whole genome shotgun (WGS) entry which is preliminary data.</text>
</comment>
<dbReference type="Pfam" id="PF13460">
    <property type="entry name" value="NAD_binding_10"/>
    <property type="match status" value="1"/>
</dbReference>
<dbReference type="InterPro" id="IPR051604">
    <property type="entry name" value="Ergot_Alk_Oxidoreductase"/>
</dbReference>
<dbReference type="EMBL" id="JACRVF010000005">
    <property type="protein sequence ID" value="MBC5994658.1"/>
    <property type="molecule type" value="Genomic_DNA"/>
</dbReference>
<reference evidence="2" key="1">
    <citation type="submission" date="2020-08" db="EMBL/GenBank/DDBJ databases">
        <title>Pontibacter sp. SD6 16S ribosomal RNA gene Genome sequencing and assembly.</title>
        <authorList>
            <person name="Kang M."/>
        </authorList>
    </citation>
    <scope>NUCLEOTIDE SEQUENCE</scope>
    <source>
        <strain evidence="2">SD6</strain>
    </source>
</reference>
<evidence type="ECO:0000313" key="3">
    <source>
        <dbReference type="Proteomes" id="UP000603640"/>
    </source>
</evidence>
<evidence type="ECO:0000313" key="2">
    <source>
        <dbReference type="EMBL" id="MBC5994658.1"/>
    </source>
</evidence>
<dbReference type="Gene3D" id="3.90.25.10">
    <property type="entry name" value="UDP-galactose 4-epimerase, domain 1"/>
    <property type="match status" value="1"/>
</dbReference>
<dbReference type="PANTHER" id="PTHR43162">
    <property type="match status" value="1"/>
</dbReference>
<organism evidence="2 3">
    <name type="scientific">Pontibacter cellulosilyticus</name>
    <dbReference type="NCBI Taxonomy" id="1720253"/>
    <lineage>
        <taxon>Bacteria</taxon>
        <taxon>Pseudomonadati</taxon>
        <taxon>Bacteroidota</taxon>
        <taxon>Cytophagia</taxon>
        <taxon>Cytophagales</taxon>
        <taxon>Hymenobacteraceae</taxon>
        <taxon>Pontibacter</taxon>
    </lineage>
</organism>
<gene>
    <name evidence="2" type="ORF">H8S84_17565</name>
</gene>
<dbReference type="SUPFAM" id="SSF51735">
    <property type="entry name" value="NAD(P)-binding Rossmann-fold domains"/>
    <property type="match status" value="1"/>
</dbReference>
<dbReference type="Gene3D" id="3.40.50.720">
    <property type="entry name" value="NAD(P)-binding Rossmann-like Domain"/>
    <property type="match status" value="1"/>
</dbReference>
<name>A0A923SKA2_9BACT</name>
<dbReference type="PANTHER" id="PTHR43162:SF1">
    <property type="entry name" value="PRESTALK A DIFFERENTIATION PROTEIN A"/>
    <property type="match status" value="1"/>
</dbReference>
<protein>
    <submittedName>
        <fullName evidence="2">NAD(P)H-binding protein</fullName>
    </submittedName>
</protein>
<dbReference type="RefSeq" id="WP_187068666.1">
    <property type="nucleotide sequence ID" value="NZ_JACRVF010000005.1"/>
</dbReference>
<dbReference type="InterPro" id="IPR016040">
    <property type="entry name" value="NAD(P)-bd_dom"/>
</dbReference>
<feature type="domain" description="NAD(P)-binding" evidence="1">
    <location>
        <begin position="10"/>
        <end position="113"/>
    </location>
</feature>
<keyword evidence="3" id="KW-1185">Reference proteome</keyword>
<dbReference type="AlphaFoldDB" id="A0A923SKA2"/>
<dbReference type="Proteomes" id="UP000603640">
    <property type="component" value="Unassembled WGS sequence"/>
</dbReference>
<proteinExistence type="predicted"/>
<dbReference type="InterPro" id="IPR036291">
    <property type="entry name" value="NAD(P)-bd_dom_sf"/>
</dbReference>
<sequence length="264" mass="29065">MKEKYTLVLGAGGNIGGKVANELLLSGANVAVAGRSRTRLEQFEGKATVLEGDFGDDAFLEEAISGASHLFLTIPDKHLVYPAATATKLGKLLQGSGVTHIVNISNSIVKKASAPTRLVAMEQELNMLPGVHILHLRCANFFENLNWGLHTPYTPDLLLPYISSYEVASVAASHLLQPQFTGKRVRVLLGPRDYSMAELAEAAGEKYKQLPYTSENEHFFRPFNEGDFEVEPRTDTNTSKLAEARFTLEYFLEHDFVPQATELV</sequence>
<evidence type="ECO:0000259" key="1">
    <source>
        <dbReference type="Pfam" id="PF13460"/>
    </source>
</evidence>
<accession>A0A923SKA2</accession>